<keyword evidence="5" id="KW-0676">Redox-active center</keyword>
<dbReference type="CDD" id="cd03017">
    <property type="entry name" value="PRX_BCP"/>
    <property type="match status" value="1"/>
</dbReference>
<sequence length="166" mass="17997">MQLTPGLPLPAVTLPATDGSHITLATLPGRNIVAVYPWTGCPGVPNPPGWDDIPGAHGSTPELEGFREVFDLVSHAGARLFAVSGQTTAFQREMALRLELPFPILSDAEGALRRALHLPTFEAGPESYLKRLTFVVRDGQIEHVFFPVEDPEAHAAEVVDWLKDQA</sequence>
<evidence type="ECO:0000256" key="1">
    <source>
        <dbReference type="ARBA" id="ARBA00022559"/>
    </source>
</evidence>
<dbReference type="STRING" id="1774970.AUC70_11165"/>
<dbReference type="AlphaFoldDB" id="A0A1E3VKS1"/>
<keyword evidence="1" id="KW-0575">Peroxidase</keyword>
<evidence type="ECO:0000256" key="4">
    <source>
        <dbReference type="ARBA" id="ARBA00023157"/>
    </source>
</evidence>
<evidence type="ECO:0000256" key="3">
    <source>
        <dbReference type="ARBA" id="ARBA00023002"/>
    </source>
</evidence>
<dbReference type="PANTHER" id="PTHR42801:SF21">
    <property type="entry name" value="BCPB PROTEIN"/>
    <property type="match status" value="1"/>
</dbReference>
<dbReference type="InterPro" id="IPR036249">
    <property type="entry name" value="Thioredoxin-like_sf"/>
</dbReference>
<dbReference type="Pfam" id="PF08534">
    <property type="entry name" value="Redoxin"/>
    <property type="match status" value="1"/>
</dbReference>
<dbReference type="InterPro" id="IPR050924">
    <property type="entry name" value="Peroxiredoxin_BCP/PrxQ"/>
</dbReference>
<dbReference type="GO" id="GO:0008379">
    <property type="term" value="F:thioredoxin peroxidase activity"/>
    <property type="evidence" value="ECO:0007669"/>
    <property type="project" value="TreeGrafter"/>
</dbReference>
<dbReference type="GO" id="GO:0005737">
    <property type="term" value="C:cytoplasm"/>
    <property type="evidence" value="ECO:0007669"/>
    <property type="project" value="TreeGrafter"/>
</dbReference>
<dbReference type="PROSITE" id="PS51352">
    <property type="entry name" value="THIOREDOXIN_2"/>
    <property type="match status" value="1"/>
</dbReference>
<keyword evidence="3" id="KW-0560">Oxidoreductase</keyword>
<reference evidence="7 8" key="1">
    <citation type="journal article" date="2016" name="Environ. Microbiol.">
        <title>New Methyloceanibacter diversity from North Sea sediments includes methanotroph containing solely the soluble methane monooxygenase.</title>
        <authorList>
            <person name="Vekeman B."/>
            <person name="Kerckhof F.M."/>
            <person name="Cremers G."/>
            <person name="de Vos P."/>
            <person name="Vandamme P."/>
            <person name="Boon N."/>
            <person name="Op den Camp H.J."/>
            <person name="Heylen K."/>
        </authorList>
    </citation>
    <scope>NUCLEOTIDE SEQUENCE [LARGE SCALE GENOMIC DNA]</scope>
    <source>
        <strain evidence="7 8">R-67176</strain>
    </source>
</reference>
<keyword evidence="4" id="KW-1015">Disulfide bond</keyword>
<dbReference type="GO" id="GO:0034599">
    <property type="term" value="P:cellular response to oxidative stress"/>
    <property type="evidence" value="ECO:0007669"/>
    <property type="project" value="TreeGrafter"/>
</dbReference>
<keyword evidence="8" id="KW-1185">Reference proteome</keyword>
<keyword evidence="2" id="KW-0049">Antioxidant</keyword>
<evidence type="ECO:0000259" key="6">
    <source>
        <dbReference type="PROSITE" id="PS51352"/>
    </source>
</evidence>
<comment type="caution">
    <text evidence="7">The sequence shown here is derived from an EMBL/GenBank/DDBJ whole genome shotgun (WGS) entry which is preliminary data.</text>
</comment>
<organism evidence="7 8">
    <name type="scientific">Methyloceanibacter stevinii</name>
    <dbReference type="NCBI Taxonomy" id="1774970"/>
    <lineage>
        <taxon>Bacteria</taxon>
        <taxon>Pseudomonadati</taxon>
        <taxon>Pseudomonadota</taxon>
        <taxon>Alphaproteobacteria</taxon>
        <taxon>Hyphomicrobiales</taxon>
        <taxon>Hyphomicrobiaceae</taxon>
        <taxon>Methyloceanibacter</taxon>
    </lineage>
</organism>
<dbReference type="RefSeq" id="WP_083241609.1">
    <property type="nucleotide sequence ID" value="NZ_LPWE01000013.1"/>
</dbReference>
<gene>
    <name evidence="7" type="ORF">AUC70_11165</name>
</gene>
<dbReference type="EMBL" id="LPWE01000013">
    <property type="protein sequence ID" value="ODR94117.1"/>
    <property type="molecule type" value="Genomic_DNA"/>
</dbReference>
<name>A0A1E3VKS1_9HYPH</name>
<dbReference type="SUPFAM" id="SSF52833">
    <property type="entry name" value="Thioredoxin-like"/>
    <property type="match status" value="1"/>
</dbReference>
<dbReference type="GO" id="GO:0045454">
    <property type="term" value="P:cell redox homeostasis"/>
    <property type="evidence" value="ECO:0007669"/>
    <property type="project" value="TreeGrafter"/>
</dbReference>
<evidence type="ECO:0000313" key="7">
    <source>
        <dbReference type="EMBL" id="ODR94117.1"/>
    </source>
</evidence>
<evidence type="ECO:0000256" key="5">
    <source>
        <dbReference type="ARBA" id="ARBA00023284"/>
    </source>
</evidence>
<protein>
    <submittedName>
        <fullName evidence="7">Redoxin</fullName>
    </submittedName>
</protein>
<accession>A0A1E3VKS1</accession>
<evidence type="ECO:0000313" key="8">
    <source>
        <dbReference type="Proteomes" id="UP000094172"/>
    </source>
</evidence>
<dbReference type="InterPro" id="IPR013766">
    <property type="entry name" value="Thioredoxin_domain"/>
</dbReference>
<dbReference type="PANTHER" id="PTHR42801">
    <property type="entry name" value="THIOREDOXIN-DEPENDENT PEROXIDE REDUCTASE"/>
    <property type="match status" value="1"/>
</dbReference>
<proteinExistence type="predicted"/>
<dbReference type="InterPro" id="IPR013740">
    <property type="entry name" value="Redoxin"/>
</dbReference>
<feature type="domain" description="Thioredoxin" evidence="6">
    <location>
        <begin position="3"/>
        <end position="164"/>
    </location>
</feature>
<dbReference type="Proteomes" id="UP000094172">
    <property type="component" value="Unassembled WGS sequence"/>
</dbReference>
<dbReference type="Gene3D" id="3.40.30.10">
    <property type="entry name" value="Glutaredoxin"/>
    <property type="match status" value="1"/>
</dbReference>
<evidence type="ECO:0000256" key="2">
    <source>
        <dbReference type="ARBA" id="ARBA00022862"/>
    </source>
</evidence>